<dbReference type="Proteomes" id="UP000220629">
    <property type="component" value="Unassembled WGS sequence"/>
</dbReference>
<proteinExistence type="predicted"/>
<dbReference type="AlphaFoldDB" id="A0A2A7SC54"/>
<dbReference type="RefSeq" id="WP_096752153.1">
    <property type="nucleotide sequence ID" value="NZ_CADEPO010000025.1"/>
</dbReference>
<dbReference type="EMBL" id="PDDY01000001">
    <property type="protein sequence ID" value="PEH41136.1"/>
    <property type="molecule type" value="Genomic_DNA"/>
</dbReference>
<name>A0A2A7SC54_BURGA</name>
<feature type="transmembrane region" description="Helical" evidence="1">
    <location>
        <begin position="29"/>
        <end position="52"/>
    </location>
</feature>
<keyword evidence="1" id="KW-0812">Transmembrane</keyword>
<comment type="caution">
    <text evidence="2">The sequence shown here is derived from an EMBL/GenBank/DDBJ whole genome shotgun (WGS) entry which is preliminary data.</text>
</comment>
<sequence length="154" mass="16699">MPILIVLFVLASLVWGAIAAFHALAAQFGTGVAIAAAVVAAALLAFAVSAWLRSRREIAPNTREGGWTHVMRQGTASLQLSSTQGLLWMSLDGVEGRYTLTDIVDCQARQVGGQWCLVVTVRDARQPEWQLPMASQREARRWARVVTLGRTGSL</sequence>
<protein>
    <submittedName>
        <fullName evidence="2">Signal peptide protein</fullName>
    </submittedName>
</protein>
<keyword evidence="1" id="KW-0472">Membrane</keyword>
<evidence type="ECO:0000256" key="1">
    <source>
        <dbReference type="SAM" id="Phobius"/>
    </source>
</evidence>
<organism evidence="2 3">
    <name type="scientific">Burkholderia gladioli</name>
    <name type="common">Pseudomonas marginata</name>
    <name type="synonym">Phytomonas marginata</name>
    <dbReference type="NCBI Taxonomy" id="28095"/>
    <lineage>
        <taxon>Bacteria</taxon>
        <taxon>Pseudomonadati</taxon>
        <taxon>Pseudomonadota</taxon>
        <taxon>Betaproteobacteria</taxon>
        <taxon>Burkholderiales</taxon>
        <taxon>Burkholderiaceae</taxon>
        <taxon>Burkholderia</taxon>
    </lineage>
</organism>
<keyword evidence="1" id="KW-1133">Transmembrane helix</keyword>
<reference evidence="3" key="1">
    <citation type="submission" date="2017-09" db="EMBL/GenBank/DDBJ databases">
        <title>FDA dAtabase for Regulatory Grade micrObial Sequences (FDA-ARGOS): Supporting development and validation of Infectious Disease Dx tests.</title>
        <authorList>
            <person name="Minogue T."/>
            <person name="Wolcott M."/>
            <person name="Wasieloski L."/>
            <person name="Aguilar W."/>
            <person name="Moore D."/>
            <person name="Tallon L."/>
            <person name="Sadzewicz L."/>
            <person name="Ott S."/>
            <person name="Zhao X."/>
            <person name="Nagaraj S."/>
            <person name="Vavikolanu K."/>
            <person name="Aluvathingal J."/>
            <person name="Nadendla S."/>
            <person name="Sichtig H."/>
        </authorList>
    </citation>
    <scope>NUCLEOTIDE SEQUENCE [LARGE SCALE GENOMIC DNA]</scope>
    <source>
        <strain evidence="3">FDAARGOS_390</strain>
    </source>
</reference>
<gene>
    <name evidence="2" type="ORF">CRM94_02600</name>
</gene>
<accession>A0A2A7SC54</accession>
<evidence type="ECO:0000313" key="2">
    <source>
        <dbReference type="EMBL" id="PEH41136.1"/>
    </source>
</evidence>
<evidence type="ECO:0000313" key="3">
    <source>
        <dbReference type="Proteomes" id="UP000220629"/>
    </source>
</evidence>